<dbReference type="Pfam" id="PF03167">
    <property type="entry name" value="UDG"/>
    <property type="match status" value="1"/>
</dbReference>
<dbReference type="CDD" id="cd10027">
    <property type="entry name" value="UDG-F1-like"/>
    <property type="match status" value="1"/>
</dbReference>
<evidence type="ECO:0000256" key="10">
    <source>
        <dbReference type="ARBA" id="ARBA00023204"/>
    </source>
</evidence>
<dbReference type="InterPro" id="IPR036895">
    <property type="entry name" value="Uracil-DNA_glycosylase-like_sf"/>
</dbReference>
<gene>
    <name evidence="11" type="primary">ung</name>
    <name evidence="15" type="ORF">GM160_00210</name>
</gene>
<dbReference type="AlphaFoldDB" id="A0A6I6D073"/>
<evidence type="ECO:0000256" key="2">
    <source>
        <dbReference type="ARBA" id="ARBA00002631"/>
    </source>
</evidence>
<evidence type="ECO:0000256" key="5">
    <source>
        <dbReference type="ARBA" id="ARBA00012030"/>
    </source>
</evidence>
<evidence type="ECO:0000313" key="16">
    <source>
        <dbReference type="Proteomes" id="UP000427716"/>
    </source>
</evidence>
<dbReference type="PANTHER" id="PTHR11264:SF0">
    <property type="entry name" value="URACIL-DNA GLYCOSYLASE"/>
    <property type="match status" value="1"/>
</dbReference>
<name>A0A6I6D073_9GAMM</name>
<evidence type="ECO:0000256" key="3">
    <source>
        <dbReference type="ARBA" id="ARBA00004496"/>
    </source>
</evidence>
<evidence type="ECO:0000256" key="4">
    <source>
        <dbReference type="ARBA" id="ARBA00008184"/>
    </source>
</evidence>
<dbReference type="SMART" id="SM00987">
    <property type="entry name" value="UreE_C"/>
    <property type="match status" value="1"/>
</dbReference>
<dbReference type="KEGG" id="ghl:GM160_00210"/>
<dbReference type="Proteomes" id="UP000427716">
    <property type="component" value="Chromosome"/>
</dbReference>
<dbReference type="NCBIfam" id="NF003591">
    <property type="entry name" value="PRK05254.1-4"/>
    <property type="match status" value="1"/>
</dbReference>
<proteinExistence type="inferred from homology"/>
<dbReference type="GO" id="GO:0004844">
    <property type="term" value="F:uracil DNA N-glycosylase activity"/>
    <property type="evidence" value="ECO:0007669"/>
    <property type="project" value="UniProtKB-UniRule"/>
</dbReference>
<dbReference type="HAMAP" id="MF_00148">
    <property type="entry name" value="UDG"/>
    <property type="match status" value="1"/>
</dbReference>
<evidence type="ECO:0000259" key="14">
    <source>
        <dbReference type="SMART" id="SM00986"/>
    </source>
</evidence>
<accession>A0A6I6D073</accession>
<reference evidence="15 16" key="1">
    <citation type="submission" date="2019-11" db="EMBL/GenBank/DDBJ databases">
        <authorList>
            <person name="Zhang J."/>
            <person name="Sun C."/>
        </authorList>
    </citation>
    <scope>NUCLEOTIDE SEQUENCE [LARGE SCALE GENOMIC DNA]</scope>
    <source>
        <strain evidence="16">sp2</strain>
    </source>
</reference>
<dbReference type="NCBIfam" id="NF003589">
    <property type="entry name" value="PRK05254.1-2"/>
    <property type="match status" value="1"/>
</dbReference>
<keyword evidence="16" id="KW-1185">Reference proteome</keyword>
<dbReference type="FunFam" id="3.40.470.10:FF:000006">
    <property type="entry name" value="Uracil-DNA glycosylase"/>
    <property type="match status" value="1"/>
</dbReference>
<comment type="similarity">
    <text evidence="4 11 13">Belongs to the uracil-DNA glycosylase (UDG) superfamily. UNG family.</text>
</comment>
<dbReference type="NCBIfam" id="TIGR00628">
    <property type="entry name" value="ung"/>
    <property type="match status" value="1"/>
</dbReference>
<evidence type="ECO:0000256" key="12">
    <source>
        <dbReference type="PROSITE-ProRule" id="PRU10072"/>
    </source>
</evidence>
<dbReference type="SMART" id="SM00986">
    <property type="entry name" value="UDG"/>
    <property type="match status" value="1"/>
</dbReference>
<comment type="catalytic activity">
    <reaction evidence="1 11 13">
        <text>Hydrolyzes single-stranded DNA or mismatched double-stranded DNA and polynucleotides, releasing free uracil.</text>
        <dbReference type="EC" id="3.2.2.27"/>
    </reaction>
</comment>
<dbReference type="GO" id="GO:0005737">
    <property type="term" value="C:cytoplasm"/>
    <property type="evidence" value="ECO:0007669"/>
    <property type="project" value="UniProtKB-SubCell"/>
</dbReference>
<evidence type="ECO:0000256" key="8">
    <source>
        <dbReference type="ARBA" id="ARBA00022763"/>
    </source>
</evidence>
<evidence type="ECO:0000256" key="6">
    <source>
        <dbReference type="ARBA" id="ARBA00018429"/>
    </source>
</evidence>
<sequence length="240" mass="26719">MTDSALQRVQMEPAWREALAPVLLDTPMQQLRQRLLEQGKRGTVIHPKPDEWFRAFNHTPLDQVRVVILGQDPYPTPGHANGLCFSVRPDVRPLPKSLLNIFKELADDLGIQNRNGDLTHWADQGVLLLNAVLTVASGQPASHQGMGWEALTDHAIRVLAEQPRPIVFVFWGAQAQKKAAHVHRPEHLVIKSPHPSPLSAYRGFFGSKPFSRINAFLESHGLEPIDWRTGVESGPESSGI</sequence>
<keyword evidence="15" id="KW-0326">Glycosidase</keyword>
<keyword evidence="10 11" id="KW-0234">DNA repair</keyword>
<comment type="function">
    <text evidence="2 11 13">Excises uracil residues from the DNA which can arise as a result of misincorporation of dUMP residues by DNA polymerase or due to deamination of cytosine.</text>
</comment>
<keyword evidence="8 11" id="KW-0227">DNA damage</keyword>
<dbReference type="InterPro" id="IPR018085">
    <property type="entry name" value="Ura-DNA_Glyclase_AS"/>
</dbReference>
<comment type="subcellular location">
    <subcellularLocation>
        <location evidence="3 11">Cytoplasm</location>
    </subcellularLocation>
</comment>
<dbReference type="GO" id="GO:0097510">
    <property type="term" value="P:base-excision repair, AP site formation via deaminated base removal"/>
    <property type="evidence" value="ECO:0007669"/>
    <property type="project" value="TreeGrafter"/>
</dbReference>
<evidence type="ECO:0000256" key="9">
    <source>
        <dbReference type="ARBA" id="ARBA00022801"/>
    </source>
</evidence>
<evidence type="ECO:0000256" key="7">
    <source>
        <dbReference type="ARBA" id="ARBA00022490"/>
    </source>
</evidence>
<dbReference type="EC" id="3.2.2.27" evidence="5 11"/>
<dbReference type="NCBIfam" id="NF003588">
    <property type="entry name" value="PRK05254.1-1"/>
    <property type="match status" value="1"/>
</dbReference>
<organism evidence="15 16">
    <name type="scientific">Guyparkeria halophila</name>
    <dbReference type="NCBI Taxonomy" id="47960"/>
    <lineage>
        <taxon>Bacteria</taxon>
        <taxon>Pseudomonadati</taxon>
        <taxon>Pseudomonadota</taxon>
        <taxon>Gammaproteobacteria</taxon>
        <taxon>Chromatiales</taxon>
        <taxon>Thioalkalibacteraceae</taxon>
        <taxon>Guyparkeria</taxon>
    </lineage>
</organism>
<feature type="domain" description="Uracil-DNA glycosylase-like" evidence="14">
    <location>
        <begin position="57"/>
        <end position="217"/>
    </location>
</feature>
<dbReference type="SUPFAM" id="SSF52141">
    <property type="entry name" value="Uracil-DNA glycosylase-like"/>
    <property type="match status" value="1"/>
</dbReference>
<evidence type="ECO:0000256" key="1">
    <source>
        <dbReference type="ARBA" id="ARBA00001400"/>
    </source>
</evidence>
<dbReference type="RefSeq" id="WP_156227241.1">
    <property type="nucleotide sequence ID" value="NZ_CP046415.1"/>
</dbReference>
<dbReference type="InterPro" id="IPR005122">
    <property type="entry name" value="Uracil-DNA_glycosylase-like"/>
</dbReference>
<evidence type="ECO:0000313" key="15">
    <source>
        <dbReference type="EMBL" id="QGT77427.1"/>
    </source>
</evidence>
<protein>
    <recommendedName>
        <fullName evidence="6 11">Uracil-DNA glycosylase</fullName>
        <shortName evidence="11">UDG</shortName>
        <ecNumber evidence="5 11">3.2.2.27</ecNumber>
    </recommendedName>
</protein>
<dbReference type="PANTHER" id="PTHR11264">
    <property type="entry name" value="URACIL-DNA GLYCOSYLASE"/>
    <property type="match status" value="1"/>
</dbReference>
<dbReference type="EMBL" id="CP046415">
    <property type="protein sequence ID" value="QGT77427.1"/>
    <property type="molecule type" value="Genomic_DNA"/>
</dbReference>
<dbReference type="PROSITE" id="PS00130">
    <property type="entry name" value="U_DNA_GLYCOSYLASE"/>
    <property type="match status" value="1"/>
</dbReference>
<keyword evidence="7 11" id="KW-0963">Cytoplasm</keyword>
<keyword evidence="9 11" id="KW-0378">Hydrolase</keyword>
<dbReference type="Gene3D" id="3.40.470.10">
    <property type="entry name" value="Uracil-DNA glycosylase-like domain"/>
    <property type="match status" value="1"/>
</dbReference>
<evidence type="ECO:0000256" key="11">
    <source>
        <dbReference type="HAMAP-Rule" id="MF_00148"/>
    </source>
</evidence>
<dbReference type="NCBIfam" id="NF003592">
    <property type="entry name" value="PRK05254.1-5"/>
    <property type="match status" value="1"/>
</dbReference>
<evidence type="ECO:0000256" key="13">
    <source>
        <dbReference type="RuleBase" id="RU003780"/>
    </source>
</evidence>
<feature type="active site" description="Proton acceptor" evidence="11 12">
    <location>
        <position position="72"/>
    </location>
</feature>
<dbReference type="InterPro" id="IPR002043">
    <property type="entry name" value="UDG_fam1"/>
</dbReference>